<protein>
    <submittedName>
        <fullName evidence="2">NAD(P)-binding Rossmann-fold-containing protein</fullName>
    </submittedName>
</protein>
<dbReference type="InterPro" id="IPR036291">
    <property type="entry name" value="NAD(P)-bd_dom_sf"/>
</dbReference>
<accession>A0A196SBM7</accession>
<reference evidence="2 3" key="1">
    <citation type="submission" date="2016-05" db="EMBL/GenBank/DDBJ databases">
        <title>Nuclear genome of Blastocystis sp. subtype 1 NandII.</title>
        <authorList>
            <person name="Gentekaki E."/>
            <person name="Curtis B."/>
            <person name="Stairs C."/>
            <person name="Eme L."/>
            <person name="Herman E."/>
            <person name="Klimes V."/>
            <person name="Arias M.C."/>
            <person name="Elias M."/>
            <person name="Hilliou F."/>
            <person name="Klute M."/>
            <person name="Malik S.-B."/>
            <person name="Pightling A."/>
            <person name="Rachubinski R."/>
            <person name="Salas D."/>
            <person name="Schlacht A."/>
            <person name="Suga H."/>
            <person name="Archibald J."/>
            <person name="Ball S.G."/>
            <person name="Clark G."/>
            <person name="Dacks J."/>
            <person name="Van Der Giezen M."/>
            <person name="Tsaousis A."/>
            <person name="Roger A."/>
        </authorList>
    </citation>
    <scope>NUCLEOTIDE SEQUENCE [LARGE SCALE GENOMIC DNA]</scope>
    <source>
        <strain evidence="3">ATCC 50177 / NandII</strain>
    </source>
</reference>
<dbReference type="OrthoDB" id="276721at2759"/>
<dbReference type="GO" id="GO:0005739">
    <property type="term" value="C:mitochondrion"/>
    <property type="evidence" value="ECO:0007669"/>
    <property type="project" value="TreeGrafter"/>
</dbReference>
<gene>
    <name evidence="2" type="ORF">AV274_4784</name>
</gene>
<name>A0A196SBM7_BLAHN</name>
<dbReference type="AlphaFoldDB" id="A0A196SBM7"/>
<organism evidence="2 3">
    <name type="scientific">Blastocystis sp. subtype 1 (strain ATCC 50177 / NandII)</name>
    <dbReference type="NCBI Taxonomy" id="478820"/>
    <lineage>
        <taxon>Eukaryota</taxon>
        <taxon>Sar</taxon>
        <taxon>Stramenopiles</taxon>
        <taxon>Bigyra</taxon>
        <taxon>Opalozoa</taxon>
        <taxon>Opalinata</taxon>
        <taxon>Blastocystidae</taxon>
        <taxon>Blastocystis</taxon>
    </lineage>
</organism>
<dbReference type="Gene3D" id="3.40.50.720">
    <property type="entry name" value="NAD(P)-binding Rossmann-like Domain"/>
    <property type="match status" value="1"/>
</dbReference>
<dbReference type="PANTHER" id="PTHR12126">
    <property type="entry name" value="NADH-UBIQUINONE OXIDOREDUCTASE 39 KDA SUBUNIT-RELATED"/>
    <property type="match status" value="1"/>
</dbReference>
<dbReference type="Proteomes" id="UP000078348">
    <property type="component" value="Unassembled WGS sequence"/>
</dbReference>
<feature type="domain" description="NAD-dependent epimerase/dehydratase" evidence="1">
    <location>
        <begin position="24"/>
        <end position="155"/>
    </location>
</feature>
<dbReference type="InterPro" id="IPR001509">
    <property type="entry name" value="Epimerase_deHydtase"/>
</dbReference>
<dbReference type="PANTHER" id="PTHR12126:SF16">
    <property type="entry name" value="MIOREX COMPLEX COMPONENT 2"/>
    <property type="match status" value="1"/>
</dbReference>
<proteinExistence type="predicted"/>
<dbReference type="Pfam" id="PF01370">
    <property type="entry name" value="Epimerase"/>
    <property type="match status" value="1"/>
</dbReference>
<dbReference type="GO" id="GO:0044877">
    <property type="term" value="F:protein-containing complex binding"/>
    <property type="evidence" value="ECO:0007669"/>
    <property type="project" value="TreeGrafter"/>
</dbReference>
<dbReference type="EMBL" id="LXWW01000374">
    <property type="protein sequence ID" value="OAO13517.1"/>
    <property type="molecule type" value="Genomic_DNA"/>
</dbReference>
<evidence type="ECO:0000313" key="3">
    <source>
        <dbReference type="Proteomes" id="UP000078348"/>
    </source>
</evidence>
<evidence type="ECO:0000259" key="1">
    <source>
        <dbReference type="Pfam" id="PF01370"/>
    </source>
</evidence>
<dbReference type="InterPro" id="IPR051207">
    <property type="entry name" value="ComplexI_NDUFA9_subunit"/>
</dbReference>
<evidence type="ECO:0000313" key="2">
    <source>
        <dbReference type="EMBL" id="OAO13517.1"/>
    </source>
</evidence>
<keyword evidence="3" id="KW-1185">Reference proteome</keyword>
<dbReference type="SUPFAM" id="SSF51735">
    <property type="entry name" value="NAD(P)-binding Rossmann-fold domains"/>
    <property type="match status" value="1"/>
</dbReference>
<sequence length="284" mass="31667">MASFSKGFAKLARLNYFKYSPDLVVVGGNGFVGSAICKVAAQFGLTSVSLSINPAPPVYSMDDTHDSSWVSHVQWRHGDATDPKTWDAHVVEAGCTAMIYTAKPFNRSEKYLWDCNYVGALKSIDMARKMKANRFVYISTNFLPPLTSQSERETKKKAEEALMEYSRLSLETDSPISLSILKPGWVYGEGHISSSIVGAPLHVLHDHFRLSNSSRNLSSISVDTLALAAACQAFDAELEPVLKLYNNDMRVYEDPAAREWLVQTAKRIYNLKQASHTAYDYEAY</sequence>
<dbReference type="STRING" id="478820.A0A196SBM7"/>
<comment type="caution">
    <text evidence="2">The sequence shown here is derived from an EMBL/GenBank/DDBJ whole genome shotgun (WGS) entry which is preliminary data.</text>
</comment>